<protein>
    <submittedName>
        <fullName evidence="1">Uncharacterized protein</fullName>
    </submittedName>
</protein>
<sequence>MKLNPEHYTTLAGIFGLGALNLLLQSRKNVKSDREEENSMIPLIELSNAGFCKSVEVFGDYVVRQIGLGRSSAVGKRLAVVAEGYLRGDKSHLDRSLEGLFIFLSKACPEMADEEMERLNQELVKELDACMLAYFSFHWHHSAALLDQVQSGENKLRKVVMSATRKQRFQHVMKTLKTQRTFSTLVDQLKAIHHNRRGSLLPDDKTVVVPAECHIRSPVLLLIGGGMGAGKSTVVKDILDSPFWSAVAQDAVVVEADAFKETDVIYRALSTLNRGDVAEAAQLVHQSSTNAASSLLVAALNEGRDVIFDGTLSWEPFVVQTLAMARDVHRRRYRMGPGYRTTEDGGVEERYWEALEEEEEEKLLDLNSSGQNAIMHAMQEQEDLPTSLSGTSSGLRERETSSSSLSDGSNEDLHTSREEKAFTTSLSNTDSRKSSHGVRERKPYRIELVGVTCDAQLAVVRGIRRAILTKRAVPVKGQLRSHKLFAESLEKYCELVDQVKIYSTSCIGGPAELIGWKDGRSKLLVDCESFKAVKNLSRLNPSAGSVLELYDDVRFNRVWHQIVVSSERSFRQELLRKELGSENLAKSIMRSSTLSSSFGSSSSDVGSSSFSSQPSDQDLTAQSSTSDFGSFSSSSS</sequence>
<keyword evidence="2" id="KW-1185">Reference proteome</keyword>
<dbReference type="Proteomes" id="UP001162992">
    <property type="component" value="Chromosome 3"/>
</dbReference>
<evidence type="ECO:0000313" key="1">
    <source>
        <dbReference type="EMBL" id="KAJ7563723.1"/>
    </source>
</evidence>
<comment type="caution">
    <text evidence="1">The sequence shown here is derived from an EMBL/GenBank/DDBJ whole genome shotgun (WGS) entry which is preliminary data.</text>
</comment>
<gene>
    <name evidence="1" type="ORF">O6H91_03G123500</name>
</gene>
<accession>A0ACC2EBI5</accession>
<reference evidence="2" key="1">
    <citation type="journal article" date="2024" name="Proc. Natl. Acad. Sci. U.S.A.">
        <title>Extraordinary preservation of gene collinearity over three hundred million years revealed in homosporous lycophytes.</title>
        <authorList>
            <person name="Li C."/>
            <person name="Wickell D."/>
            <person name="Kuo L.Y."/>
            <person name="Chen X."/>
            <person name="Nie B."/>
            <person name="Liao X."/>
            <person name="Peng D."/>
            <person name="Ji J."/>
            <person name="Jenkins J."/>
            <person name="Williams M."/>
            <person name="Shu S."/>
            <person name="Plott C."/>
            <person name="Barry K."/>
            <person name="Rajasekar S."/>
            <person name="Grimwood J."/>
            <person name="Han X."/>
            <person name="Sun S."/>
            <person name="Hou Z."/>
            <person name="He W."/>
            <person name="Dai G."/>
            <person name="Sun C."/>
            <person name="Schmutz J."/>
            <person name="Leebens-Mack J.H."/>
            <person name="Li F.W."/>
            <person name="Wang L."/>
        </authorList>
    </citation>
    <scope>NUCLEOTIDE SEQUENCE [LARGE SCALE GENOMIC DNA]</scope>
    <source>
        <strain evidence="2">cv. PW_Plant_1</strain>
    </source>
</reference>
<organism evidence="1 2">
    <name type="scientific">Diphasiastrum complanatum</name>
    <name type="common">Issler's clubmoss</name>
    <name type="synonym">Lycopodium complanatum</name>
    <dbReference type="NCBI Taxonomy" id="34168"/>
    <lineage>
        <taxon>Eukaryota</taxon>
        <taxon>Viridiplantae</taxon>
        <taxon>Streptophyta</taxon>
        <taxon>Embryophyta</taxon>
        <taxon>Tracheophyta</taxon>
        <taxon>Lycopodiopsida</taxon>
        <taxon>Lycopodiales</taxon>
        <taxon>Lycopodiaceae</taxon>
        <taxon>Lycopodioideae</taxon>
        <taxon>Diphasiastrum</taxon>
    </lineage>
</organism>
<name>A0ACC2EBI5_DIPCM</name>
<proteinExistence type="predicted"/>
<evidence type="ECO:0000313" key="2">
    <source>
        <dbReference type="Proteomes" id="UP001162992"/>
    </source>
</evidence>
<dbReference type="EMBL" id="CM055094">
    <property type="protein sequence ID" value="KAJ7563723.1"/>
    <property type="molecule type" value="Genomic_DNA"/>
</dbReference>